<dbReference type="Gene3D" id="3.30.300.30">
    <property type="match status" value="1"/>
</dbReference>
<dbReference type="PROSITE" id="PS00455">
    <property type="entry name" value="AMP_BINDING"/>
    <property type="match status" value="1"/>
</dbReference>
<dbReference type="InterPro" id="IPR020845">
    <property type="entry name" value="AMP-binding_CS"/>
</dbReference>
<feature type="compositionally biased region" description="Low complexity" evidence="3">
    <location>
        <begin position="341"/>
        <end position="357"/>
    </location>
</feature>
<dbReference type="SUPFAM" id="SSF56801">
    <property type="entry name" value="Acetyl-CoA synthetase-like"/>
    <property type="match status" value="1"/>
</dbReference>
<keyword evidence="2" id="KW-0436">Ligase</keyword>
<evidence type="ECO:0000256" key="2">
    <source>
        <dbReference type="ARBA" id="ARBA00022598"/>
    </source>
</evidence>
<evidence type="ECO:0000256" key="1">
    <source>
        <dbReference type="ARBA" id="ARBA00006432"/>
    </source>
</evidence>
<dbReference type="PANTHER" id="PTHR43201:SF5">
    <property type="entry name" value="MEDIUM-CHAIN ACYL-COA LIGASE ACSF2, MITOCHONDRIAL"/>
    <property type="match status" value="1"/>
</dbReference>
<evidence type="ECO:0000256" key="3">
    <source>
        <dbReference type="SAM" id="MobiDB-lite"/>
    </source>
</evidence>
<comment type="caution">
    <text evidence="5">The sequence shown here is derived from an EMBL/GenBank/DDBJ whole genome shotgun (WGS) entry which is preliminary data.</text>
</comment>
<name>A0A8J2XB23_9MICO</name>
<sequence length="442" mass="45072">MARDPLAVLPALEAALDGSGPPLVLPATADSPWLTVTDPGEARGLALIARTSGSTGEPKAVALPAAALRASAEATAAHLGGPGAWLLALPVHHIAGAQVLLRSLHAGTRPFVSSPGPFTAEGFSADVAAMQAALEPGGRRYTALVPTQIARLLDDPEALARAAWFDAILVGGAALHPSLHDRATEAGLHLVRTYGMTETCGGVVYDRMPLPGVDLDIDPQGRIVIAAPMVASGYADIEADGTAARLRSLRPFEEVPGLGRRFRTSDLGSLQDGMLSVHGRADDVLISGGENVSPALVEAALLRALPGLRQAIVTGVDDPEWGTRIVALLQPEQGPEPAPASAPDAPGGASADAAAADRVPDPGTGGGTPAAAWWAGGDVDLARLRSLLSGRLPAAALPRQAFLVESLPERGIGKPDRAAAKTLAGRLASREFRFSGPGGPDG</sequence>
<dbReference type="Gene3D" id="3.40.50.12780">
    <property type="entry name" value="N-terminal domain of ligase-like"/>
    <property type="match status" value="1"/>
</dbReference>
<protein>
    <recommendedName>
        <fullName evidence="4">AMP-dependent synthetase/ligase domain-containing protein</fullName>
    </recommendedName>
</protein>
<dbReference type="Pfam" id="PF00501">
    <property type="entry name" value="AMP-binding"/>
    <property type="match status" value="1"/>
</dbReference>
<evidence type="ECO:0000313" key="6">
    <source>
        <dbReference type="Proteomes" id="UP000616114"/>
    </source>
</evidence>
<evidence type="ECO:0000313" key="5">
    <source>
        <dbReference type="EMBL" id="GGA02224.1"/>
    </source>
</evidence>
<keyword evidence="6" id="KW-1185">Reference proteome</keyword>
<dbReference type="InterPro" id="IPR042099">
    <property type="entry name" value="ANL_N_sf"/>
</dbReference>
<dbReference type="EMBL" id="BMFY01000001">
    <property type="protein sequence ID" value="GGA02224.1"/>
    <property type="molecule type" value="Genomic_DNA"/>
</dbReference>
<dbReference type="RefSeq" id="WP_188548960.1">
    <property type="nucleotide sequence ID" value="NZ_BMFY01000001.1"/>
</dbReference>
<reference evidence="5" key="2">
    <citation type="submission" date="2020-09" db="EMBL/GenBank/DDBJ databases">
        <authorList>
            <person name="Sun Q."/>
            <person name="Zhou Y."/>
        </authorList>
    </citation>
    <scope>NUCLEOTIDE SEQUENCE</scope>
    <source>
        <strain evidence="5">CGMCC 1.12785</strain>
    </source>
</reference>
<dbReference type="InterPro" id="IPR045851">
    <property type="entry name" value="AMP-bd_C_sf"/>
</dbReference>
<comment type="similarity">
    <text evidence="1">Belongs to the ATP-dependent AMP-binding enzyme family.</text>
</comment>
<accession>A0A8J2XB23</accession>
<gene>
    <name evidence="5" type="ORF">GCM10011333_00940</name>
</gene>
<organism evidence="5 6">
    <name type="scientific">Sediminivirga luteola</name>
    <dbReference type="NCBI Taxonomy" id="1774748"/>
    <lineage>
        <taxon>Bacteria</taxon>
        <taxon>Bacillati</taxon>
        <taxon>Actinomycetota</taxon>
        <taxon>Actinomycetes</taxon>
        <taxon>Micrococcales</taxon>
        <taxon>Brevibacteriaceae</taxon>
        <taxon>Sediminivirga</taxon>
    </lineage>
</organism>
<dbReference type="PANTHER" id="PTHR43201">
    <property type="entry name" value="ACYL-COA SYNTHETASE"/>
    <property type="match status" value="1"/>
</dbReference>
<dbReference type="GO" id="GO:0031956">
    <property type="term" value="F:medium-chain fatty acid-CoA ligase activity"/>
    <property type="evidence" value="ECO:0007669"/>
    <property type="project" value="TreeGrafter"/>
</dbReference>
<proteinExistence type="inferred from homology"/>
<feature type="region of interest" description="Disordered" evidence="3">
    <location>
        <begin position="333"/>
        <end position="371"/>
    </location>
</feature>
<feature type="domain" description="AMP-dependent synthetase/ligase" evidence="4">
    <location>
        <begin position="37"/>
        <end position="214"/>
    </location>
</feature>
<dbReference type="Proteomes" id="UP000616114">
    <property type="component" value="Unassembled WGS sequence"/>
</dbReference>
<reference evidence="5" key="1">
    <citation type="journal article" date="2014" name="Int. J. Syst. Evol. Microbiol.">
        <title>Complete genome sequence of Corynebacterium casei LMG S-19264T (=DSM 44701T), isolated from a smear-ripened cheese.</title>
        <authorList>
            <consortium name="US DOE Joint Genome Institute (JGI-PGF)"/>
            <person name="Walter F."/>
            <person name="Albersmeier A."/>
            <person name="Kalinowski J."/>
            <person name="Ruckert C."/>
        </authorList>
    </citation>
    <scope>NUCLEOTIDE SEQUENCE</scope>
    <source>
        <strain evidence="5">CGMCC 1.12785</strain>
    </source>
</reference>
<dbReference type="InterPro" id="IPR000873">
    <property type="entry name" value="AMP-dep_synth/lig_dom"/>
</dbReference>
<dbReference type="AlphaFoldDB" id="A0A8J2XB23"/>
<dbReference type="GO" id="GO:0006631">
    <property type="term" value="P:fatty acid metabolic process"/>
    <property type="evidence" value="ECO:0007669"/>
    <property type="project" value="TreeGrafter"/>
</dbReference>
<evidence type="ECO:0000259" key="4">
    <source>
        <dbReference type="Pfam" id="PF00501"/>
    </source>
</evidence>